<dbReference type="RefSeq" id="WP_106702029.1">
    <property type="nucleotide sequence ID" value="NZ_CP027666.1"/>
</dbReference>
<keyword evidence="3" id="KW-1185">Reference proteome</keyword>
<dbReference type="OrthoDB" id="8613597at2"/>
<keyword evidence="1" id="KW-0812">Transmembrane</keyword>
<name>A0A2S0MCB9_9BURK</name>
<protein>
    <submittedName>
        <fullName evidence="2">Pilus assembly protein</fullName>
    </submittedName>
</protein>
<dbReference type="AlphaFoldDB" id="A0A2S0MCB9"/>
<dbReference type="NCBIfam" id="NF041437">
    <property type="entry name" value="TfpZ"/>
    <property type="match status" value="1"/>
</dbReference>
<dbReference type="EMBL" id="CP027666">
    <property type="protein sequence ID" value="AVO33466.1"/>
    <property type="molecule type" value="Genomic_DNA"/>
</dbReference>
<accession>A0A2S0MCB9</accession>
<dbReference type="KEGG" id="otk:C6570_03750"/>
<evidence type="ECO:0000313" key="2">
    <source>
        <dbReference type="EMBL" id="AVO33466.1"/>
    </source>
</evidence>
<dbReference type="Proteomes" id="UP000239709">
    <property type="component" value="Chromosome"/>
</dbReference>
<feature type="transmembrane region" description="Helical" evidence="1">
    <location>
        <begin position="47"/>
        <end position="68"/>
    </location>
</feature>
<keyword evidence="1" id="KW-1133">Transmembrane helix</keyword>
<keyword evidence="1" id="KW-0472">Membrane</keyword>
<organism evidence="2 3">
    <name type="scientific">Ottowia oryzae</name>
    <dbReference type="NCBI Taxonomy" id="2109914"/>
    <lineage>
        <taxon>Bacteria</taxon>
        <taxon>Pseudomonadati</taxon>
        <taxon>Pseudomonadota</taxon>
        <taxon>Betaproteobacteria</taxon>
        <taxon>Burkholderiales</taxon>
        <taxon>Comamonadaceae</taxon>
        <taxon>Ottowia</taxon>
    </lineage>
</organism>
<evidence type="ECO:0000256" key="1">
    <source>
        <dbReference type="SAM" id="Phobius"/>
    </source>
</evidence>
<proteinExistence type="predicted"/>
<gene>
    <name evidence="2" type="ORF">C6570_03750</name>
</gene>
<evidence type="ECO:0000313" key="3">
    <source>
        <dbReference type="Proteomes" id="UP000239709"/>
    </source>
</evidence>
<sequence>MNLWQSKLRAFGIHLSLSLLIAALAAVVVFGVWFPYPYRDISGGRELFLLIVCVDVVLGPLVTFTVFNPKKSRREKVLDFSLVAVIQLGALLYGLWSVIEARPVHTVFEYDRLRVVHAADVPESSIGRAPKELQTLPLTGPTWLALRPLAPSESMEMTLAALNGVPLGTRPELWRPYESERSAVLKAARPASELTTRFPTQSAMITRALAEAGKPADALVYLPLQARKDTVWTAILDRETAKPLAYLPLDSF</sequence>
<feature type="transmembrane region" description="Helical" evidence="1">
    <location>
        <begin position="12"/>
        <end position="35"/>
    </location>
</feature>
<reference evidence="2 3" key="1">
    <citation type="submission" date="2018-03" db="EMBL/GenBank/DDBJ databases">
        <title>Genome sequencing of Ottowia sp.</title>
        <authorList>
            <person name="Kim S.-J."/>
            <person name="Heo J."/>
            <person name="Kwon S.-W."/>
        </authorList>
    </citation>
    <scope>NUCLEOTIDE SEQUENCE [LARGE SCALE GENOMIC DNA]</scope>
    <source>
        <strain evidence="2 3">KADR8-3</strain>
    </source>
</reference>
<dbReference type="InterPro" id="IPR047814">
    <property type="entry name" value="TfpX/TfpZ-like"/>
</dbReference>
<feature type="transmembrane region" description="Helical" evidence="1">
    <location>
        <begin position="80"/>
        <end position="99"/>
    </location>
</feature>